<dbReference type="SMART" id="SM00369">
    <property type="entry name" value="LRR_TYP"/>
    <property type="match status" value="9"/>
</dbReference>
<evidence type="ECO:0000256" key="16">
    <source>
        <dbReference type="ARBA" id="ARBA00022989"/>
    </source>
</evidence>
<keyword evidence="16" id="KW-1133">Transmembrane helix</keyword>
<keyword evidence="18" id="KW-1015">Disulfide bond</keyword>
<keyword evidence="12 23" id="KW-0547">Nucleotide-binding</keyword>
<comment type="catalytic activity">
    <reaction evidence="22">
        <text>L-seryl-[protein] + ATP = O-phospho-L-seryl-[protein] + ADP + H(+)</text>
        <dbReference type="Rhea" id="RHEA:17989"/>
        <dbReference type="Rhea" id="RHEA-COMP:9863"/>
        <dbReference type="Rhea" id="RHEA-COMP:11604"/>
        <dbReference type="ChEBI" id="CHEBI:15378"/>
        <dbReference type="ChEBI" id="CHEBI:29999"/>
        <dbReference type="ChEBI" id="CHEBI:30616"/>
        <dbReference type="ChEBI" id="CHEBI:83421"/>
        <dbReference type="ChEBI" id="CHEBI:456216"/>
        <dbReference type="EC" id="2.7.11.1"/>
    </reaction>
</comment>
<keyword evidence="17" id="KW-0472">Membrane</keyword>
<dbReference type="InterPro" id="IPR000719">
    <property type="entry name" value="Prot_kinase_dom"/>
</dbReference>
<sequence>MPPPAASRLALLVRRLAFFASLLLLLVSPCHCVNEQGQALLRWKASLRPADGGALASWRASDPNPCEWSGVTCDARGGVAELSITSVDLGGPLPSNLQPLAPSLKTLVLSGTNLTGTIPPELGDLASLTELDVSKNQLTGAIPPELCRLAKLESLALNSNSLRGAIPDGIGNLTGLTHLTLYDNELSGPIPPGIGSLKNLQPSRHTIGQLKKVETIAIYTTLLSGRIPESIGNCTALTSLYLYQNSLSGPIPASLGNLRKLQTLLLWQNQLVGAIPPELGQCKELTLIDLSLNSLTGPIPASLGELPNLQQLQLSTNQLTGAIPPELSNCTSLTDIEVDNNQLSGEVRIDFSRLRNLTLFYAWKNRLTGRVPAGLAECPGMQAVDLSYNNLTGSIPKELFGLQNLTKLLLLNNELSGLVPPEIGDCTSLYRLRLNGNRLSGTVPAEIGNLKSLNFLDMSDNHLVGPIPAAISGCASLQFLDLHSNALSGSLPDTLPRSLQLIDVSDNQLAGPLSPGIGSMPELTKLYLGRNRLTGGIPPELGACAKLQLLDLGGNGFSGAIPPELGELPSLEIALNLSCNRLSGDIPPRFAALDKLASLDLSRNQLSGTLAPLAALQNLVTLNVSYNGFSGDLPDTPFFQKLPLSDLAGNRHLVVGDGSSRHGGALSSLKIAMSVLAVFSAVLLAAATYMLARTHRNNTGAGGGKMVHGEGGPWEVTLYQKLDIAMDDVLRELTSSNVIGTGSSGVVYRVETPNGYTFAVKKMWSASDESASAAFRSEIAALGSIRHRNIVRLLGWAANGGTRLLFYTYLPNGSLSGLLHGGGGSGKGSANDEWAARYHVALGVAHAVAYLHHDCVPAILHGDIKAMNVLLGPAYEPYLADFGLARVLSSASPKQQLNDTIRQPRIAGSYGYIAPEYASMQRISEKSDVYSFGVVVLEILTGRHPLDPTLPGGAHLVQWVRDHLQAKRDAADLLDPRLTAPGAAAADVQEMRQVLSVAALCVAHRADDRPAMTDVVALLKEIRRPAAAAGDDATKTHSQPAPTQPVSPVRSPHSIGHSSSCSFA</sequence>
<dbReference type="GO" id="GO:0004674">
    <property type="term" value="F:protein serine/threonine kinase activity"/>
    <property type="evidence" value="ECO:0007669"/>
    <property type="project" value="UniProtKB-KW"/>
</dbReference>
<evidence type="ECO:0000256" key="19">
    <source>
        <dbReference type="ARBA" id="ARBA00023170"/>
    </source>
</evidence>
<dbReference type="PROSITE" id="PS51450">
    <property type="entry name" value="LRR"/>
    <property type="match status" value="1"/>
</dbReference>
<dbReference type="GO" id="GO:0001653">
    <property type="term" value="F:peptide receptor activity"/>
    <property type="evidence" value="ECO:0007669"/>
    <property type="project" value="UniProtKB-ARBA"/>
</dbReference>
<dbReference type="Pfam" id="PF00069">
    <property type="entry name" value="Pkinase"/>
    <property type="match status" value="1"/>
</dbReference>
<evidence type="ECO:0000256" key="5">
    <source>
        <dbReference type="ARBA" id="ARBA00022527"/>
    </source>
</evidence>
<feature type="chain" id="PRO_5043910263" description="non-specific serine/threonine protein kinase" evidence="25">
    <location>
        <begin position="33"/>
        <end position="1064"/>
    </location>
</feature>
<keyword evidence="19" id="KW-0675">Receptor</keyword>
<evidence type="ECO:0000256" key="25">
    <source>
        <dbReference type="SAM" id="SignalP"/>
    </source>
</evidence>
<dbReference type="PANTHER" id="PTHR48005">
    <property type="entry name" value="LEUCINE RICH REPEAT KINASE 2"/>
    <property type="match status" value="1"/>
</dbReference>
<feature type="domain" description="Protein kinase" evidence="26">
    <location>
        <begin position="733"/>
        <end position="1027"/>
    </location>
</feature>
<keyword evidence="15" id="KW-0832">Ubl conjugation</keyword>
<dbReference type="FunFam" id="3.80.10.10:FF:001034">
    <property type="entry name" value="Leucine-rich receptor-like protein kinase family protein"/>
    <property type="match status" value="1"/>
</dbReference>
<dbReference type="InterPro" id="IPR051420">
    <property type="entry name" value="Ser_Thr_Kinases_DiverseReg"/>
</dbReference>
<feature type="binding site" evidence="23">
    <location>
        <position position="762"/>
    </location>
    <ligand>
        <name>ATP</name>
        <dbReference type="ChEBI" id="CHEBI:30616"/>
    </ligand>
</feature>
<dbReference type="InterPro" id="IPR032675">
    <property type="entry name" value="LRR_dom_sf"/>
</dbReference>
<dbReference type="AlphaFoldDB" id="A0AAV5FFE6"/>
<protein>
    <recommendedName>
        <fullName evidence="3">non-specific serine/threonine protein kinase</fullName>
        <ecNumber evidence="3">2.7.11.1</ecNumber>
    </recommendedName>
</protein>
<keyword evidence="8" id="KW-0808">Transferase</keyword>
<feature type="compositionally biased region" description="Polar residues" evidence="24">
    <location>
        <begin position="1036"/>
        <end position="1046"/>
    </location>
</feature>
<dbReference type="GO" id="GO:0010082">
    <property type="term" value="P:regulation of root meristem growth"/>
    <property type="evidence" value="ECO:0007669"/>
    <property type="project" value="UniProtKB-ARBA"/>
</dbReference>
<evidence type="ECO:0000256" key="2">
    <source>
        <dbReference type="ARBA" id="ARBA00008684"/>
    </source>
</evidence>
<comment type="catalytic activity">
    <reaction evidence="21">
        <text>L-threonyl-[protein] + ATP = O-phospho-L-threonyl-[protein] + ADP + H(+)</text>
        <dbReference type="Rhea" id="RHEA:46608"/>
        <dbReference type="Rhea" id="RHEA-COMP:11060"/>
        <dbReference type="Rhea" id="RHEA-COMP:11605"/>
        <dbReference type="ChEBI" id="CHEBI:15378"/>
        <dbReference type="ChEBI" id="CHEBI:30013"/>
        <dbReference type="ChEBI" id="CHEBI:30616"/>
        <dbReference type="ChEBI" id="CHEBI:61977"/>
        <dbReference type="ChEBI" id="CHEBI:456216"/>
        <dbReference type="EC" id="2.7.11.1"/>
    </reaction>
</comment>
<evidence type="ECO:0000256" key="12">
    <source>
        <dbReference type="ARBA" id="ARBA00022741"/>
    </source>
</evidence>
<reference evidence="27" key="1">
    <citation type="journal article" date="2018" name="DNA Res.">
        <title>Multiple hybrid de novo genome assembly of finger millet, an orphan allotetraploid crop.</title>
        <authorList>
            <person name="Hatakeyama M."/>
            <person name="Aluri S."/>
            <person name="Balachadran M.T."/>
            <person name="Sivarajan S.R."/>
            <person name="Patrignani A."/>
            <person name="Gruter S."/>
            <person name="Poveda L."/>
            <person name="Shimizu-Inatsugi R."/>
            <person name="Baeten J."/>
            <person name="Francoijs K.J."/>
            <person name="Nataraja K.N."/>
            <person name="Reddy Y.A.N."/>
            <person name="Phadnis S."/>
            <person name="Ravikumar R.L."/>
            <person name="Schlapbach R."/>
            <person name="Sreeman S.M."/>
            <person name="Shimizu K.K."/>
        </authorList>
    </citation>
    <scope>NUCLEOTIDE SEQUENCE</scope>
</reference>
<dbReference type="EC" id="2.7.11.1" evidence="3"/>
<keyword evidence="6" id="KW-0597">Phosphoprotein</keyword>
<dbReference type="EMBL" id="BQKI01000085">
    <property type="protein sequence ID" value="GJN33680.1"/>
    <property type="molecule type" value="Genomic_DNA"/>
</dbReference>
<dbReference type="PROSITE" id="PS50011">
    <property type="entry name" value="PROTEIN_KINASE_DOM"/>
    <property type="match status" value="1"/>
</dbReference>
<dbReference type="SUPFAM" id="SSF52058">
    <property type="entry name" value="L domain-like"/>
    <property type="match status" value="1"/>
</dbReference>
<dbReference type="InterPro" id="IPR008271">
    <property type="entry name" value="Ser/Thr_kinase_AS"/>
</dbReference>
<evidence type="ECO:0000256" key="21">
    <source>
        <dbReference type="ARBA" id="ARBA00047899"/>
    </source>
</evidence>
<dbReference type="Pfam" id="PF08263">
    <property type="entry name" value="LRRNT_2"/>
    <property type="match status" value="1"/>
</dbReference>
<dbReference type="InterPro" id="IPR003591">
    <property type="entry name" value="Leu-rich_rpt_typical-subtyp"/>
</dbReference>
<feature type="compositionally biased region" description="Low complexity" evidence="24">
    <location>
        <begin position="1051"/>
        <end position="1064"/>
    </location>
</feature>
<evidence type="ECO:0000256" key="23">
    <source>
        <dbReference type="PROSITE-ProRule" id="PRU10141"/>
    </source>
</evidence>
<evidence type="ECO:0000256" key="8">
    <source>
        <dbReference type="ARBA" id="ARBA00022679"/>
    </source>
</evidence>
<evidence type="ECO:0000256" key="4">
    <source>
        <dbReference type="ARBA" id="ARBA00022475"/>
    </source>
</evidence>
<keyword evidence="28" id="KW-1185">Reference proteome</keyword>
<evidence type="ECO:0000256" key="1">
    <source>
        <dbReference type="ARBA" id="ARBA00004251"/>
    </source>
</evidence>
<dbReference type="FunFam" id="3.30.200.20:FF:000642">
    <property type="entry name" value="Putative LRR receptor-like serine/threonine-protein kinase"/>
    <property type="match status" value="1"/>
</dbReference>
<dbReference type="FunFam" id="1.10.510.10:FF:000276">
    <property type="entry name" value="LRR receptor-like serine/threonine-protein kinase RCH1"/>
    <property type="match status" value="1"/>
</dbReference>
<keyword evidence="14 23" id="KW-0067">ATP-binding</keyword>
<feature type="region of interest" description="Disordered" evidence="24">
    <location>
        <begin position="1027"/>
        <end position="1064"/>
    </location>
</feature>
<keyword evidence="5" id="KW-0723">Serine/threonine-protein kinase</keyword>
<dbReference type="GO" id="GO:0010074">
    <property type="term" value="P:maintenance of meristem identity"/>
    <property type="evidence" value="ECO:0007669"/>
    <property type="project" value="UniProtKB-ARBA"/>
</dbReference>
<dbReference type="Gene3D" id="1.10.510.10">
    <property type="entry name" value="Transferase(Phosphotransferase) domain 1"/>
    <property type="match status" value="1"/>
</dbReference>
<dbReference type="InterPro" id="IPR001611">
    <property type="entry name" value="Leu-rich_rpt"/>
</dbReference>
<evidence type="ECO:0000256" key="14">
    <source>
        <dbReference type="ARBA" id="ARBA00022840"/>
    </source>
</evidence>
<dbReference type="Pfam" id="PF13855">
    <property type="entry name" value="LRR_8"/>
    <property type="match status" value="2"/>
</dbReference>
<evidence type="ECO:0000256" key="6">
    <source>
        <dbReference type="ARBA" id="ARBA00022553"/>
    </source>
</evidence>
<name>A0AAV5FFE6_ELECO</name>
<dbReference type="InterPro" id="IPR013210">
    <property type="entry name" value="LRR_N_plant-typ"/>
</dbReference>
<comment type="caution">
    <text evidence="27">The sequence shown here is derived from an EMBL/GenBank/DDBJ whole genome shotgun (WGS) entry which is preliminary data.</text>
</comment>
<dbReference type="PROSITE" id="PS00108">
    <property type="entry name" value="PROTEIN_KINASE_ST"/>
    <property type="match status" value="1"/>
</dbReference>
<keyword evidence="10 25" id="KW-0732">Signal</keyword>
<dbReference type="PANTHER" id="PTHR48005:SF24">
    <property type="entry name" value="LRR RECEPTOR-LIKE SERINE_THREONINE-PROTEIN KINASE"/>
    <property type="match status" value="1"/>
</dbReference>
<proteinExistence type="inferred from homology"/>
<evidence type="ECO:0000256" key="24">
    <source>
        <dbReference type="SAM" id="MobiDB-lite"/>
    </source>
</evidence>
<keyword evidence="11" id="KW-0677">Repeat</keyword>
<dbReference type="GO" id="GO:0005886">
    <property type="term" value="C:plasma membrane"/>
    <property type="evidence" value="ECO:0007669"/>
    <property type="project" value="UniProtKB-SubCell"/>
</dbReference>
<evidence type="ECO:0000256" key="3">
    <source>
        <dbReference type="ARBA" id="ARBA00012513"/>
    </source>
</evidence>
<dbReference type="FunFam" id="3.80.10.10:FF:001190">
    <property type="entry name" value="Putative LRR receptor-like serine/threonine-protein kinase"/>
    <property type="match status" value="1"/>
</dbReference>
<evidence type="ECO:0000256" key="11">
    <source>
        <dbReference type="ARBA" id="ARBA00022737"/>
    </source>
</evidence>
<keyword evidence="13" id="KW-0418">Kinase</keyword>
<keyword evidence="7" id="KW-0433">Leucine-rich repeat</keyword>
<dbReference type="GO" id="GO:0005524">
    <property type="term" value="F:ATP binding"/>
    <property type="evidence" value="ECO:0007669"/>
    <property type="project" value="UniProtKB-UniRule"/>
</dbReference>
<evidence type="ECO:0000256" key="17">
    <source>
        <dbReference type="ARBA" id="ARBA00023136"/>
    </source>
</evidence>
<accession>A0AAV5FFE6</accession>
<keyword evidence="20" id="KW-0325">Glycoprotein</keyword>
<comment type="similarity">
    <text evidence="2">Belongs to the protein kinase superfamily. Ser/Thr protein kinase family.</text>
</comment>
<dbReference type="FunFam" id="3.80.10.10:FF:000416">
    <property type="entry name" value="Probable leucine-rich repeat receptor-like protein kinase At5g63930"/>
    <property type="match status" value="1"/>
</dbReference>
<evidence type="ECO:0000256" key="20">
    <source>
        <dbReference type="ARBA" id="ARBA00023180"/>
    </source>
</evidence>
<dbReference type="Gene3D" id="3.30.200.20">
    <property type="entry name" value="Phosphorylase Kinase, domain 1"/>
    <property type="match status" value="1"/>
</dbReference>
<dbReference type="Pfam" id="PF00560">
    <property type="entry name" value="LRR_1"/>
    <property type="match status" value="8"/>
</dbReference>
<dbReference type="GO" id="GO:0042277">
    <property type="term" value="F:peptide binding"/>
    <property type="evidence" value="ECO:0007669"/>
    <property type="project" value="UniProtKB-ARBA"/>
</dbReference>
<dbReference type="Gene3D" id="3.80.10.10">
    <property type="entry name" value="Ribonuclease Inhibitor"/>
    <property type="match status" value="6"/>
</dbReference>
<evidence type="ECO:0000313" key="27">
    <source>
        <dbReference type="EMBL" id="GJN33680.1"/>
    </source>
</evidence>
<dbReference type="FunFam" id="3.80.10.10:FF:000270">
    <property type="entry name" value="Putative LRR receptor-like serine/threonine-protein kinase"/>
    <property type="match status" value="1"/>
</dbReference>
<evidence type="ECO:0000259" key="26">
    <source>
        <dbReference type="PROSITE" id="PS50011"/>
    </source>
</evidence>
<evidence type="ECO:0000256" key="22">
    <source>
        <dbReference type="ARBA" id="ARBA00048679"/>
    </source>
</evidence>
<evidence type="ECO:0000256" key="10">
    <source>
        <dbReference type="ARBA" id="ARBA00022729"/>
    </source>
</evidence>
<dbReference type="Proteomes" id="UP001054889">
    <property type="component" value="Unassembled WGS sequence"/>
</dbReference>
<feature type="signal peptide" evidence="25">
    <location>
        <begin position="1"/>
        <end position="32"/>
    </location>
</feature>
<dbReference type="SMART" id="SM00220">
    <property type="entry name" value="S_TKc"/>
    <property type="match status" value="1"/>
</dbReference>
<gene>
    <name evidence="27" type="primary">gb22301</name>
    <name evidence="27" type="ORF">PR202_gb22301</name>
</gene>
<evidence type="ECO:0000256" key="15">
    <source>
        <dbReference type="ARBA" id="ARBA00022843"/>
    </source>
</evidence>
<dbReference type="SUPFAM" id="SSF52047">
    <property type="entry name" value="RNI-like"/>
    <property type="match status" value="1"/>
</dbReference>
<evidence type="ECO:0000256" key="18">
    <source>
        <dbReference type="ARBA" id="ARBA00023157"/>
    </source>
</evidence>
<evidence type="ECO:0000313" key="28">
    <source>
        <dbReference type="Proteomes" id="UP001054889"/>
    </source>
</evidence>
<evidence type="ECO:0000256" key="13">
    <source>
        <dbReference type="ARBA" id="ARBA00022777"/>
    </source>
</evidence>
<evidence type="ECO:0000256" key="9">
    <source>
        <dbReference type="ARBA" id="ARBA00022692"/>
    </source>
</evidence>
<dbReference type="PROSITE" id="PS00107">
    <property type="entry name" value="PROTEIN_KINASE_ATP"/>
    <property type="match status" value="1"/>
</dbReference>
<reference evidence="27" key="2">
    <citation type="submission" date="2021-12" db="EMBL/GenBank/DDBJ databases">
        <title>Resequencing data analysis of finger millet.</title>
        <authorList>
            <person name="Hatakeyama M."/>
            <person name="Aluri S."/>
            <person name="Balachadran M.T."/>
            <person name="Sivarajan S.R."/>
            <person name="Poveda L."/>
            <person name="Shimizu-Inatsugi R."/>
            <person name="Schlapbach R."/>
            <person name="Sreeman S.M."/>
            <person name="Shimizu K.K."/>
        </authorList>
    </citation>
    <scope>NUCLEOTIDE SEQUENCE</scope>
</reference>
<dbReference type="SUPFAM" id="SSF56112">
    <property type="entry name" value="Protein kinase-like (PK-like)"/>
    <property type="match status" value="1"/>
</dbReference>
<comment type="subcellular location">
    <subcellularLocation>
        <location evidence="1">Cell membrane</location>
        <topology evidence="1">Single-pass type I membrane protein</topology>
    </subcellularLocation>
</comment>
<dbReference type="InterPro" id="IPR011009">
    <property type="entry name" value="Kinase-like_dom_sf"/>
</dbReference>
<keyword evidence="9" id="KW-0812">Transmembrane</keyword>
<keyword evidence="4" id="KW-1003">Cell membrane</keyword>
<organism evidence="27 28">
    <name type="scientific">Eleusine coracana subsp. coracana</name>
    <dbReference type="NCBI Taxonomy" id="191504"/>
    <lineage>
        <taxon>Eukaryota</taxon>
        <taxon>Viridiplantae</taxon>
        <taxon>Streptophyta</taxon>
        <taxon>Embryophyta</taxon>
        <taxon>Tracheophyta</taxon>
        <taxon>Spermatophyta</taxon>
        <taxon>Magnoliopsida</taxon>
        <taxon>Liliopsida</taxon>
        <taxon>Poales</taxon>
        <taxon>Poaceae</taxon>
        <taxon>PACMAD clade</taxon>
        <taxon>Chloridoideae</taxon>
        <taxon>Cynodonteae</taxon>
        <taxon>Eleusininae</taxon>
        <taxon>Eleusine</taxon>
    </lineage>
</organism>
<evidence type="ECO:0000256" key="7">
    <source>
        <dbReference type="ARBA" id="ARBA00022614"/>
    </source>
</evidence>
<dbReference type="InterPro" id="IPR017441">
    <property type="entry name" value="Protein_kinase_ATP_BS"/>
</dbReference>